<feature type="domain" description="CMP/dCMP-type deaminase" evidence="9">
    <location>
        <begin position="6"/>
        <end position="132"/>
    </location>
</feature>
<feature type="active site" description="Proton donor" evidence="8">
    <location>
        <position position="59"/>
    </location>
</feature>
<dbReference type="GO" id="GO:0052717">
    <property type="term" value="F:tRNA-specific adenosine-34 deaminase activity"/>
    <property type="evidence" value="ECO:0007669"/>
    <property type="project" value="UniProtKB-UniRule"/>
</dbReference>
<keyword evidence="6 8" id="KW-0862">Zinc</keyword>
<dbReference type="PROSITE" id="PS51747">
    <property type="entry name" value="CYT_DCMP_DEAMINASES_2"/>
    <property type="match status" value="1"/>
</dbReference>
<proteinExistence type="inferred from homology"/>
<evidence type="ECO:0000256" key="7">
    <source>
        <dbReference type="ARBA" id="ARBA00048045"/>
    </source>
</evidence>
<dbReference type="HAMAP" id="MF_00972">
    <property type="entry name" value="tRNA_aden_deaminase"/>
    <property type="match status" value="1"/>
</dbReference>
<dbReference type="RefSeq" id="WP_040009931.1">
    <property type="nucleotide sequence ID" value="NZ_CP009574.1"/>
</dbReference>
<keyword evidence="5 8" id="KW-0378">Hydrolase</keyword>
<dbReference type="InterPro" id="IPR002125">
    <property type="entry name" value="CMP_dCMP_dom"/>
</dbReference>
<dbReference type="KEGG" id="frf:LO80_07000"/>
<evidence type="ECO:0000256" key="8">
    <source>
        <dbReference type="HAMAP-Rule" id="MF_00972"/>
    </source>
</evidence>
<dbReference type="eggNOG" id="COG0590">
    <property type="taxonomic scope" value="Bacteria"/>
</dbReference>
<gene>
    <name evidence="8" type="primary">tadA</name>
    <name evidence="10" type="ORF">LO80_07000</name>
</gene>
<organism evidence="10 11">
    <name type="scientific">Candidatus Francisella endociliophora</name>
    <dbReference type="NCBI Taxonomy" id="653937"/>
    <lineage>
        <taxon>Bacteria</taxon>
        <taxon>Pseudomonadati</taxon>
        <taxon>Pseudomonadota</taxon>
        <taxon>Gammaproteobacteria</taxon>
        <taxon>Thiotrichales</taxon>
        <taxon>Francisellaceae</taxon>
        <taxon>Francisella</taxon>
    </lineage>
</organism>
<accession>A0A097EQ92</accession>
<dbReference type="PANTHER" id="PTHR11079:SF202">
    <property type="entry name" value="TRNA-SPECIFIC ADENOSINE DEAMINASE"/>
    <property type="match status" value="1"/>
</dbReference>
<dbReference type="InterPro" id="IPR016192">
    <property type="entry name" value="APOBEC/CMP_deaminase_Zn-bd"/>
</dbReference>
<evidence type="ECO:0000256" key="1">
    <source>
        <dbReference type="ARBA" id="ARBA00010669"/>
    </source>
</evidence>
<dbReference type="AlphaFoldDB" id="A0A097EQ92"/>
<protein>
    <recommendedName>
        <fullName evidence="8">tRNA-specific adenosine deaminase</fullName>
        <ecNumber evidence="8">3.5.4.33</ecNumber>
    </recommendedName>
</protein>
<dbReference type="EMBL" id="CP009574">
    <property type="protein sequence ID" value="AIT09735.1"/>
    <property type="molecule type" value="Genomic_DNA"/>
</dbReference>
<evidence type="ECO:0000256" key="6">
    <source>
        <dbReference type="ARBA" id="ARBA00022833"/>
    </source>
</evidence>
<dbReference type="Proteomes" id="UP000029672">
    <property type="component" value="Chromosome"/>
</dbReference>
<comment type="subunit">
    <text evidence="2 8">Homodimer.</text>
</comment>
<evidence type="ECO:0000313" key="11">
    <source>
        <dbReference type="Proteomes" id="UP000029672"/>
    </source>
</evidence>
<comment type="catalytic activity">
    <reaction evidence="7 8">
        <text>adenosine(34) in tRNA + H2O + H(+) = inosine(34) in tRNA + NH4(+)</text>
        <dbReference type="Rhea" id="RHEA:43168"/>
        <dbReference type="Rhea" id="RHEA-COMP:10373"/>
        <dbReference type="Rhea" id="RHEA-COMP:10374"/>
        <dbReference type="ChEBI" id="CHEBI:15377"/>
        <dbReference type="ChEBI" id="CHEBI:15378"/>
        <dbReference type="ChEBI" id="CHEBI:28938"/>
        <dbReference type="ChEBI" id="CHEBI:74411"/>
        <dbReference type="ChEBI" id="CHEBI:82852"/>
        <dbReference type="EC" id="3.5.4.33"/>
    </reaction>
</comment>
<dbReference type="Pfam" id="PF00383">
    <property type="entry name" value="dCMP_cyt_deam_1"/>
    <property type="match status" value="1"/>
</dbReference>
<dbReference type="STRING" id="1547445.LO80_07000"/>
<sequence length="153" mass="17317">MSDDYQKHIFFMQKAYEQALLAYEAGEVPIGAVLTKNDKIIASAYNQTITLNDPTAHAETLAIRLAAKELKNYRLTDTKLYVTLEPCIMCVGAMVQARISELIYACDDTRVGILSQKEMHKNKDINHNLKVLNGVMSVECGDLLKSFFKERRK</sequence>
<evidence type="ECO:0000259" key="9">
    <source>
        <dbReference type="PROSITE" id="PS51747"/>
    </source>
</evidence>
<keyword evidence="3 8" id="KW-0819">tRNA processing</keyword>
<dbReference type="PROSITE" id="PS00903">
    <property type="entry name" value="CYT_DCMP_DEAMINASES_1"/>
    <property type="match status" value="1"/>
</dbReference>
<dbReference type="PANTHER" id="PTHR11079">
    <property type="entry name" value="CYTOSINE DEAMINASE FAMILY MEMBER"/>
    <property type="match status" value="1"/>
</dbReference>
<evidence type="ECO:0000256" key="5">
    <source>
        <dbReference type="ARBA" id="ARBA00022801"/>
    </source>
</evidence>
<dbReference type="NCBIfam" id="NF008113">
    <property type="entry name" value="PRK10860.1"/>
    <property type="match status" value="1"/>
</dbReference>
<evidence type="ECO:0000256" key="3">
    <source>
        <dbReference type="ARBA" id="ARBA00022694"/>
    </source>
</evidence>
<comment type="similarity">
    <text evidence="1">Belongs to the cytidine and deoxycytidylate deaminase family. ADAT2 subfamily.</text>
</comment>
<feature type="binding site" evidence="8">
    <location>
        <position position="87"/>
    </location>
    <ligand>
        <name>Zn(2+)</name>
        <dbReference type="ChEBI" id="CHEBI:29105"/>
        <note>catalytic</note>
    </ligand>
</feature>
<dbReference type="GO" id="GO:0008270">
    <property type="term" value="F:zinc ion binding"/>
    <property type="evidence" value="ECO:0007669"/>
    <property type="project" value="UniProtKB-UniRule"/>
</dbReference>
<comment type="cofactor">
    <cofactor evidence="8">
        <name>Zn(2+)</name>
        <dbReference type="ChEBI" id="CHEBI:29105"/>
    </cofactor>
    <text evidence="8">Binds 1 zinc ion per subunit.</text>
</comment>
<dbReference type="CDD" id="cd01285">
    <property type="entry name" value="nucleoside_deaminase"/>
    <property type="match status" value="1"/>
</dbReference>
<dbReference type="Gene3D" id="3.40.140.10">
    <property type="entry name" value="Cytidine Deaminase, domain 2"/>
    <property type="match status" value="1"/>
</dbReference>
<dbReference type="OrthoDB" id="9802676at2"/>
<dbReference type="GO" id="GO:0002100">
    <property type="term" value="P:tRNA wobble adenosine to inosine editing"/>
    <property type="evidence" value="ECO:0007669"/>
    <property type="project" value="UniProtKB-UniRule"/>
</dbReference>
<keyword evidence="11" id="KW-1185">Reference proteome</keyword>
<feature type="binding site" evidence="8">
    <location>
        <position position="90"/>
    </location>
    <ligand>
        <name>Zn(2+)</name>
        <dbReference type="ChEBI" id="CHEBI:29105"/>
        <note>catalytic</note>
    </ligand>
</feature>
<evidence type="ECO:0000256" key="4">
    <source>
        <dbReference type="ARBA" id="ARBA00022723"/>
    </source>
</evidence>
<dbReference type="InterPro" id="IPR028883">
    <property type="entry name" value="tRNA_aden_deaminase"/>
</dbReference>
<dbReference type="EC" id="3.5.4.33" evidence="8"/>
<evidence type="ECO:0000256" key="2">
    <source>
        <dbReference type="ARBA" id="ARBA00011738"/>
    </source>
</evidence>
<comment type="function">
    <text evidence="8">Catalyzes the deamination of adenosine to inosine at the wobble position 34 of tRNA(Arg2).</text>
</comment>
<dbReference type="HOGENOM" id="CLU_025810_3_2_6"/>
<name>A0A097EQ92_9GAMM</name>
<reference evidence="10 11" key="1">
    <citation type="submission" date="2014-10" db="EMBL/GenBank/DDBJ databases">
        <title>Whole genome sequence of Francisella endociliophora strain FSC1006, isolated from a laboratory culture of the marine ciliate Euplotes raikovi.</title>
        <authorList>
            <person name="Granberg M."/>
            <person name="Backman S."/>
            <person name="Lundmark E."/>
            <person name="Nilsson E."/>
            <person name="Karlsson E."/>
            <person name="Thelaus J."/>
            <person name="Ohrman C."/>
            <person name="Larkeryd A."/>
            <person name="Stenberg P."/>
        </authorList>
    </citation>
    <scope>NUCLEOTIDE SEQUENCE [LARGE SCALE GENOMIC DNA]</scope>
    <source>
        <strain evidence="10 11">FSC1006</strain>
    </source>
</reference>
<feature type="binding site" evidence="8">
    <location>
        <position position="57"/>
    </location>
    <ligand>
        <name>Zn(2+)</name>
        <dbReference type="ChEBI" id="CHEBI:29105"/>
        <note>catalytic</note>
    </ligand>
</feature>
<evidence type="ECO:0000313" key="10">
    <source>
        <dbReference type="EMBL" id="AIT09735.1"/>
    </source>
</evidence>
<dbReference type="InterPro" id="IPR016193">
    <property type="entry name" value="Cytidine_deaminase-like"/>
</dbReference>
<dbReference type="SUPFAM" id="SSF53927">
    <property type="entry name" value="Cytidine deaminase-like"/>
    <property type="match status" value="1"/>
</dbReference>
<keyword evidence="4 8" id="KW-0479">Metal-binding</keyword>